<organism evidence="3 4">
    <name type="scientific">Phytohabitans flavus</name>
    <dbReference type="NCBI Taxonomy" id="1076124"/>
    <lineage>
        <taxon>Bacteria</taxon>
        <taxon>Bacillati</taxon>
        <taxon>Actinomycetota</taxon>
        <taxon>Actinomycetes</taxon>
        <taxon>Micromonosporales</taxon>
        <taxon>Micromonosporaceae</taxon>
    </lineage>
</organism>
<dbReference type="EMBL" id="AP022870">
    <property type="protein sequence ID" value="BCB77989.1"/>
    <property type="molecule type" value="Genomic_DNA"/>
</dbReference>
<keyword evidence="4" id="KW-1185">Reference proteome</keyword>
<gene>
    <name evidence="3" type="ORF">Pflav_043990</name>
</gene>
<dbReference type="KEGG" id="pfla:Pflav_043990"/>
<reference evidence="3 4" key="2">
    <citation type="submission" date="2020-03" db="EMBL/GenBank/DDBJ databases">
        <authorList>
            <person name="Ichikawa N."/>
            <person name="Kimura A."/>
            <person name="Kitahashi Y."/>
            <person name="Uohara A."/>
        </authorList>
    </citation>
    <scope>NUCLEOTIDE SEQUENCE [LARGE SCALE GENOMIC DNA]</scope>
    <source>
        <strain evidence="3 4">NBRC 107702</strain>
    </source>
</reference>
<proteinExistence type="predicted"/>
<reference evidence="3 4" key="1">
    <citation type="submission" date="2020-03" db="EMBL/GenBank/DDBJ databases">
        <title>Whole genome shotgun sequence of Phytohabitans flavus NBRC 107702.</title>
        <authorList>
            <person name="Komaki H."/>
            <person name="Tamura T."/>
        </authorList>
    </citation>
    <scope>NUCLEOTIDE SEQUENCE [LARGE SCALE GENOMIC DNA]</scope>
    <source>
        <strain evidence="3 4">NBRC 107702</strain>
    </source>
</reference>
<protein>
    <recommendedName>
        <fullName evidence="2">DUF305 domain-containing protein</fullName>
    </recommendedName>
</protein>
<feature type="compositionally biased region" description="Low complexity" evidence="1">
    <location>
        <begin position="37"/>
        <end position="49"/>
    </location>
</feature>
<dbReference type="Gene3D" id="1.20.1260.10">
    <property type="match status" value="1"/>
</dbReference>
<dbReference type="PANTHER" id="PTHR36933:SF1">
    <property type="entry name" value="SLL0788 PROTEIN"/>
    <property type="match status" value="1"/>
</dbReference>
<dbReference type="PROSITE" id="PS51257">
    <property type="entry name" value="PROKAR_LIPOPROTEIN"/>
    <property type="match status" value="1"/>
</dbReference>
<feature type="region of interest" description="Disordered" evidence="1">
    <location>
        <begin position="25"/>
        <end position="51"/>
    </location>
</feature>
<evidence type="ECO:0000313" key="3">
    <source>
        <dbReference type="EMBL" id="BCB77989.1"/>
    </source>
</evidence>
<dbReference type="AlphaFoldDB" id="A0A6F8XW11"/>
<feature type="domain" description="DUF305" evidence="2">
    <location>
        <begin position="55"/>
        <end position="200"/>
    </location>
</feature>
<evidence type="ECO:0000259" key="2">
    <source>
        <dbReference type="Pfam" id="PF03713"/>
    </source>
</evidence>
<dbReference type="PANTHER" id="PTHR36933">
    <property type="entry name" value="SLL0788 PROTEIN"/>
    <property type="match status" value="1"/>
</dbReference>
<accession>A0A6F8XW11</accession>
<sequence length="203" mass="20852">MRRAGGVIAVAAALAFVGACGGEGHDGGGHGGEQQPAASAGAGTPADAAGHNDADVEFAQGMIPHHQQAVEMAELAATRAANPKVKELASKIAAAQGPEIGQMNGWLTAWGAPPPATSGGHDTHGSMPGMMSDADMAALEKATGRDFDKRFLEMMIEHHEGALRMATSEQQQGQHPGAKALAQKIEADQTAEIEQMRTMLQSA</sequence>
<name>A0A6F8XW11_9ACTN</name>
<dbReference type="InterPro" id="IPR012347">
    <property type="entry name" value="Ferritin-like"/>
</dbReference>
<dbReference type="Pfam" id="PF03713">
    <property type="entry name" value="DUF305"/>
    <property type="match status" value="1"/>
</dbReference>
<evidence type="ECO:0000256" key="1">
    <source>
        <dbReference type="SAM" id="MobiDB-lite"/>
    </source>
</evidence>
<dbReference type="InterPro" id="IPR005183">
    <property type="entry name" value="DUF305_CopM-like"/>
</dbReference>
<dbReference type="Proteomes" id="UP000502508">
    <property type="component" value="Chromosome"/>
</dbReference>
<evidence type="ECO:0000313" key="4">
    <source>
        <dbReference type="Proteomes" id="UP000502508"/>
    </source>
</evidence>